<dbReference type="GO" id="GO:0046872">
    <property type="term" value="F:metal ion binding"/>
    <property type="evidence" value="ECO:0007669"/>
    <property type="project" value="UniProtKB-KW"/>
</dbReference>
<dbReference type="AlphaFoldDB" id="A0A938XQ52"/>
<dbReference type="Gene3D" id="3.90.230.10">
    <property type="entry name" value="Creatinase/methionine aminopeptidase superfamily"/>
    <property type="match status" value="1"/>
</dbReference>
<dbReference type="FunFam" id="3.90.230.10:FF:000014">
    <property type="entry name" value="Aminopeptidase P family protein"/>
    <property type="match status" value="1"/>
</dbReference>
<dbReference type="CDD" id="cd01092">
    <property type="entry name" value="APP-like"/>
    <property type="match status" value="1"/>
</dbReference>
<evidence type="ECO:0000256" key="3">
    <source>
        <dbReference type="ARBA" id="ARBA00022801"/>
    </source>
</evidence>
<dbReference type="Pfam" id="PF01321">
    <property type="entry name" value="Creatinase_N"/>
    <property type="match status" value="1"/>
</dbReference>
<dbReference type="Gene3D" id="3.40.350.10">
    <property type="entry name" value="Creatinase/prolidase N-terminal domain"/>
    <property type="match status" value="1"/>
</dbReference>
<comment type="similarity">
    <text evidence="1">Belongs to the peptidase M24B family.</text>
</comment>
<organism evidence="6 7">
    <name type="scientific">Halanaerobacter jeridensis</name>
    <dbReference type="NCBI Taxonomy" id="706427"/>
    <lineage>
        <taxon>Bacteria</taxon>
        <taxon>Bacillati</taxon>
        <taxon>Bacillota</taxon>
        <taxon>Clostridia</taxon>
        <taxon>Halanaerobiales</taxon>
        <taxon>Halobacteroidaceae</taxon>
        <taxon>Halanaerobacter</taxon>
    </lineage>
</organism>
<dbReference type="RefSeq" id="WP_204699943.1">
    <property type="nucleotide sequence ID" value="NZ_JAFBDQ010000001.1"/>
</dbReference>
<dbReference type="PANTHER" id="PTHR46112">
    <property type="entry name" value="AMINOPEPTIDASE"/>
    <property type="match status" value="1"/>
</dbReference>
<dbReference type="PRINTS" id="PR00599">
    <property type="entry name" value="MAPEPTIDASE"/>
</dbReference>
<feature type="domain" description="Creatinase N-terminal" evidence="5">
    <location>
        <begin position="4"/>
        <end position="128"/>
    </location>
</feature>
<evidence type="ECO:0000256" key="2">
    <source>
        <dbReference type="ARBA" id="ARBA00022723"/>
    </source>
</evidence>
<dbReference type="SUPFAM" id="SSF53092">
    <property type="entry name" value="Creatinase/prolidase N-terminal domain"/>
    <property type="match status" value="1"/>
</dbReference>
<comment type="caution">
    <text evidence="6">The sequence shown here is derived from an EMBL/GenBank/DDBJ whole genome shotgun (WGS) entry which is preliminary data.</text>
</comment>
<evidence type="ECO:0000313" key="6">
    <source>
        <dbReference type="EMBL" id="MBM7555213.1"/>
    </source>
</evidence>
<dbReference type="SUPFAM" id="SSF55920">
    <property type="entry name" value="Creatinase/aminopeptidase"/>
    <property type="match status" value="1"/>
</dbReference>
<dbReference type="InterPro" id="IPR000994">
    <property type="entry name" value="Pept_M24"/>
</dbReference>
<dbReference type="PANTHER" id="PTHR46112:SF3">
    <property type="entry name" value="AMINOPEPTIDASE YPDF"/>
    <property type="match status" value="1"/>
</dbReference>
<name>A0A938XQ52_9FIRM</name>
<evidence type="ECO:0000259" key="5">
    <source>
        <dbReference type="Pfam" id="PF01321"/>
    </source>
</evidence>
<keyword evidence="6" id="KW-0645">Protease</keyword>
<dbReference type="InterPro" id="IPR029149">
    <property type="entry name" value="Creatin/AminoP/Spt16_N"/>
</dbReference>
<keyword evidence="6" id="KW-0031">Aminopeptidase</keyword>
<accession>A0A938XQ52</accession>
<dbReference type="GO" id="GO:0004177">
    <property type="term" value="F:aminopeptidase activity"/>
    <property type="evidence" value="ECO:0007669"/>
    <property type="project" value="UniProtKB-KW"/>
</dbReference>
<dbReference type="InterPro" id="IPR000587">
    <property type="entry name" value="Creatinase_N"/>
</dbReference>
<dbReference type="Pfam" id="PF00557">
    <property type="entry name" value="Peptidase_M24"/>
    <property type="match status" value="1"/>
</dbReference>
<keyword evidence="2" id="KW-0479">Metal-binding</keyword>
<evidence type="ECO:0000259" key="4">
    <source>
        <dbReference type="Pfam" id="PF00557"/>
    </source>
</evidence>
<evidence type="ECO:0000256" key="1">
    <source>
        <dbReference type="ARBA" id="ARBA00008766"/>
    </source>
</evidence>
<dbReference type="InterPro" id="IPR001714">
    <property type="entry name" value="Pept_M24_MAP"/>
</dbReference>
<gene>
    <name evidence="6" type="ORF">JOC47_000037</name>
</gene>
<sequence length="356" mass="39342">MKERIKKLRSKLDEEEVNALLINNPQNRQYLTAFTGTAGVVLISDNSAKLITDFRYTEQAEDEATDFEIVEQGDNKLETINRLLQEEGIEKLGIEAQGISYRKYLQYQKELDVELVATTDVVKSLRKVKDKSEIDKISQAVEISDYAFEQIQEQLQVGAIEREIALELEFAQKKQGATKNAFDFIVASGTRGAMPHGVASDKEIEAGDLVTMDFGCVYQGYHSDMTRTVMVGEEPTAKQEKIYNLVLEAQQAAIAAIEPGETGAEVDKVARDIIAEAGYGANFGHGLGHSVGLEIHENPRLSRKDDTVLEAGMVVTVEPGVYIPDWGGVRIEDIVVVTDDGCEILTDSPKELLVLD</sequence>
<dbReference type="InterPro" id="IPR036005">
    <property type="entry name" value="Creatinase/aminopeptidase-like"/>
</dbReference>
<reference evidence="6" key="1">
    <citation type="submission" date="2021-01" db="EMBL/GenBank/DDBJ databases">
        <title>Genomic Encyclopedia of Type Strains, Phase IV (KMG-IV): sequencing the most valuable type-strain genomes for metagenomic binning, comparative biology and taxonomic classification.</title>
        <authorList>
            <person name="Goeker M."/>
        </authorList>
    </citation>
    <scope>NUCLEOTIDE SEQUENCE</scope>
    <source>
        <strain evidence="6">DSM 23230</strain>
    </source>
</reference>
<dbReference type="GO" id="GO:0008235">
    <property type="term" value="F:metalloexopeptidase activity"/>
    <property type="evidence" value="ECO:0007669"/>
    <property type="project" value="UniProtKB-ARBA"/>
</dbReference>
<evidence type="ECO:0000313" key="7">
    <source>
        <dbReference type="Proteomes" id="UP000774000"/>
    </source>
</evidence>
<feature type="domain" description="Peptidase M24" evidence="4">
    <location>
        <begin position="136"/>
        <end position="339"/>
    </location>
</feature>
<dbReference type="PROSITE" id="PS00491">
    <property type="entry name" value="PROLINE_PEPTIDASE"/>
    <property type="match status" value="1"/>
</dbReference>
<protein>
    <submittedName>
        <fullName evidence="6">Xaa-Pro aminopeptidase</fullName>
        <ecNumber evidence="6">3.4.11.9</ecNumber>
    </submittedName>
</protein>
<keyword evidence="7" id="KW-1185">Reference proteome</keyword>
<proteinExistence type="inferred from homology"/>
<dbReference type="EC" id="3.4.11.9" evidence="6"/>
<dbReference type="InterPro" id="IPR050659">
    <property type="entry name" value="Peptidase_M24B"/>
</dbReference>
<dbReference type="InterPro" id="IPR001131">
    <property type="entry name" value="Peptidase_M24B_aminopep-P_CS"/>
</dbReference>
<keyword evidence="3 6" id="KW-0378">Hydrolase</keyword>
<dbReference type="EMBL" id="JAFBDQ010000001">
    <property type="protein sequence ID" value="MBM7555213.1"/>
    <property type="molecule type" value="Genomic_DNA"/>
</dbReference>
<dbReference type="Proteomes" id="UP000774000">
    <property type="component" value="Unassembled WGS sequence"/>
</dbReference>